<keyword evidence="1" id="KW-0472">Membrane</keyword>
<keyword evidence="1" id="KW-1133">Transmembrane helix</keyword>
<comment type="caution">
    <text evidence="2">The sequence shown here is derived from an EMBL/GenBank/DDBJ whole genome shotgun (WGS) entry which is preliminary data.</text>
</comment>
<name>A0A4Z0PMU8_9BACT</name>
<keyword evidence="3" id="KW-1185">Reference proteome</keyword>
<proteinExistence type="predicted"/>
<accession>A0A4Z0PMU8</accession>
<dbReference type="OrthoDB" id="9810121at2"/>
<organism evidence="2 3">
    <name type="scientific">Hymenobacter elongatus</name>
    <dbReference type="NCBI Taxonomy" id="877208"/>
    <lineage>
        <taxon>Bacteria</taxon>
        <taxon>Pseudomonadati</taxon>
        <taxon>Bacteroidota</taxon>
        <taxon>Cytophagia</taxon>
        <taxon>Cytophagales</taxon>
        <taxon>Hymenobacteraceae</taxon>
        <taxon>Hymenobacter</taxon>
    </lineage>
</organism>
<reference evidence="2 3" key="1">
    <citation type="submission" date="2019-04" db="EMBL/GenBank/DDBJ databases">
        <authorList>
            <person name="Feng G."/>
            <person name="Zhang J."/>
            <person name="Zhu H."/>
        </authorList>
    </citation>
    <scope>NUCLEOTIDE SEQUENCE [LARGE SCALE GENOMIC DNA]</scope>
    <source>
        <strain evidence="2 3">JCM 17223</strain>
    </source>
</reference>
<feature type="transmembrane region" description="Helical" evidence="1">
    <location>
        <begin position="18"/>
        <end position="43"/>
    </location>
</feature>
<dbReference type="Proteomes" id="UP000297739">
    <property type="component" value="Unassembled WGS sequence"/>
</dbReference>
<evidence type="ECO:0000313" key="2">
    <source>
        <dbReference type="EMBL" id="TGE18050.1"/>
    </source>
</evidence>
<protein>
    <submittedName>
        <fullName evidence="2">YqaE/Pmp3 family membrane protein</fullName>
    </submittedName>
</protein>
<sequence length="68" mass="7552">MLLAILIPGLSMMLNGHFLKGIVCFILQFTILGWIPAAIWGVASRSQDLARKRHDEMLATMQAGRRTA</sequence>
<evidence type="ECO:0000313" key="3">
    <source>
        <dbReference type="Proteomes" id="UP000297739"/>
    </source>
</evidence>
<keyword evidence="1" id="KW-0812">Transmembrane</keyword>
<dbReference type="AlphaFoldDB" id="A0A4Z0PMU8"/>
<dbReference type="EMBL" id="SRLD01000008">
    <property type="protein sequence ID" value="TGE18050.1"/>
    <property type="molecule type" value="Genomic_DNA"/>
</dbReference>
<evidence type="ECO:0000256" key="1">
    <source>
        <dbReference type="SAM" id="Phobius"/>
    </source>
</evidence>
<gene>
    <name evidence="2" type="ORF">E5J99_05805</name>
</gene>